<evidence type="ECO:0000256" key="13">
    <source>
        <dbReference type="ARBA" id="ARBA00023125"/>
    </source>
</evidence>
<dbReference type="PANTHER" id="PTHR22993">
    <property type="entry name" value="FORMAMIDOPYRIMIDINE-DNA GLYCOSYLASE"/>
    <property type="match status" value="1"/>
</dbReference>
<organism evidence="23 24">
    <name type="scientific">Metabacillus endolithicus</name>
    <dbReference type="NCBI Taxonomy" id="1535204"/>
    <lineage>
        <taxon>Bacteria</taxon>
        <taxon>Bacillati</taxon>
        <taxon>Bacillota</taxon>
        <taxon>Bacilli</taxon>
        <taxon>Bacillales</taxon>
        <taxon>Bacillaceae</taxon>
        <taxon>Metabacillus</taxon>
    </lineage>
</organism>
<dbReference type="InterPro" id="IPR020629">
    <property type="entry name" value="FPG_Glyclase"/>
</dbReference>
<dbReference type="GO" id="GO:0140078">
    <property type="term" value="F:class I DNA-(apurinic or apyrimidinic site) endonuclease activity"/>
    <property type="evidence" value="ECO:0007669"/>
    <property type="project" value="UniProtKB-EC"/>
</dbReference>
<dbReference type="InterPro" id="IPR012319">
    <property type="entry name" value="FPG_cat"/>
</dbReference>
<proteinExistence type="inferred from homology"/>
<dbReference type="SUPFAM" id="SSF81624">
    <property type="entry name" value="N-terminal domain of MutM-like DNA repair proteins"/>
    <property type="match status" value="1"/>
</dbReference>
<name>A0ABW5C4G4_9BACI</name>
<evidence type="ECO:0000256" key="6">
    <source>
        <dbReference type="ARBA" id="ARBA00012720"/>
    </source>
</evidence>
<keyword evidence="8" id="KW-0479">Metal-binding</keyword>
<dbReference type="Pfam" id="PF01149">
    <property type="entry name" value="Fapy_DNA_glyco"/>
    <property type="match status" value="1"/>
</dbReference>
<dbReference type="Proteomes" id="UP001597318">
    <property type="component" value="Unassembled WGS sequence"/>
</dbReference>
<dbReference type="EC" id="4.2.99.18" evidence="6"/>
<evidence type="ECO:0000256" key="17">
    <source>
        <dbReference type="ARBA" id="ARBA00023295"/>
    </source>
</evidence>
<evidence type="ECO:0000256" key="20">
    <source>
        <dbReference type="PROSITE-ProRule" id="PRU00391"/>
    </source>
</evidence>
<keyword evidence="17 23" id="KW-0326">Glycosidase</keyword>
<sequence length="269" mass="30612">MPELPEMENYKRIFEQKLIGRKIEAVEVTREKTINKPVVEFVGAVQGKTLVAVERRAKHLIFKLNSGENLLVHLMLGGLMYIGSEQDSPDRTKQVTISFGNDLLFFIGLRLGYLHLLSNEELEKDFHDLGPEPLSPDFTLEAFDQSIQKKRGALKTTLVNQNFIAGIGNLYSDEICFEAKLLPSRKGNELSVQERSALFHAIQTILNRGLSYGGYIDMPVFKTDNLTGSYDHHCYVYNREGEPCPRCQSSIIRDELSSRKTFYCVQCQK</sequence>
<dbReference type="InterPro" id="IPR010979">
    <property type="entry name" value="Ribosomal_uS13-like_H2TH"/>
</dbReference>
<reference evidence="24" key="1">
    <citation type="journal article" date="2019" name="Int. J. Syst. Evol. Microbiol.">
        <title>The Global Catalogue of Microorganisms (GCM) 10K type strain sequencing project: providing services to taxonomists for standard genome sequencing and annotation.</title>
        <authorList>
            <consortium name="The Broad Institute Genomics Platform"/>
            <consortium name="The Broad Institute Genome Sequencing Center for Infectious Disease"/>
            <person name="Wu L."/>
            <person name="Ma J."/>
        </authorList>
    </citation>
    <scope>NUCLEOTIDE SEQUENCE [LARGE SCALE GENOMIC DNA]</scope>
    <source>
        <strain evidence="24">CGMCC 1.15474</strain>
    </source>
</reference>
<evidence type="ECO:0000256" key="7">
    <source>
        <dbReference type="ARBA" id="ARBA00016240"/>
    </source>
</evidence>
<dbReference type="PROSITE" id="PS51068">
    <property type="entry name" value="FPG_CAT"/>
    <property type="match status" value="1"/>
</dbReference>
<evidence type="ECO:0000256" key="15">
    <source>
        <dbReference type="ARBA" id="ARBA00023239"/>
    </source>
</evidence>
<evidence type="ECO:0000256" key="9">
    <source>
        <dbReference type="ARBA" id="ARBA00022763"/>
    </source>
</evidence>
<keyword evidence="15 23" id="KW-0456">Lyase</keyword>
<dbReference type="Gene3D" id="3.20.190.10">
    <property type="entry name" value="MutM-like, N-terminal"/>
    <property type="match status" value="1"/>
</dbReference>
<evidence type="ECO:0000313" key="23">
    <source>
        <dbReference type="EMBL" id="MFD2216706.1"/>
    </source>
</evidence>
<comment type="similarity">
    <text evidence="3">Belongs to the FPG family.</text>
</comment>
<evidence type="ECO:0000256" key="16">
    <source>
        <dbReference type="ARBA" id="ARBA00023268"/>
    </source>
</evidence>
<keyword evidence="13" id="KW-0238">DNA-binding</keyword>
<evidence type="ECO:0000256" key="3">
    <source>
        <dbReference type="ARBA" id="ARBA00009409"/>
    </source>
</evidence>
<dbReference type="NCBIfam" id="NF002211">
    <property type="entry name" value="PRK01103.1"/>
    <property type="match status" value="1"/>
</dbReference>
<feature type="domain" description="FPG-type" evidence="21">
    <location>
        <begin position="235"/>
        <end position="269"/>
    </location>
</feature>
<evidence type="ECO:0000313" key="24">
    <source>
        <dbReference type="Proteomes" id="UP001597318"/>
    </source>
</evidence>
<keyword evidence="10 20" id="KW-0863">Zinc-finger</keyword>
<evidence type="ECO:0000256" key="18">
    <source>
        <dbReference type="ARBA" id="ARBA00030638"/>
    </source>
</evidence>
<comment type="caution">
    <text evidence="23">The sequence shown here is derived from an EMBL/GenBank/DDBJ whole genome shotgun (WGS) entry which is preliminary data.</text>
</comment>
<dbReference type="InterPro" id="IPR015886">
    <property type="entry name" value="H2TH_FPG"/>
</dbReference>
<dbReference type="InterPro" id="IPR035937">
    <property type="entry name" value="FPG_N"/>
</dbReference>
<dbReference type="PROSITE" id="PS51066">
    <property type="entry name" value="ZF_FPG_2"/>
    <property type="match status" value="1"/>
</dbReference>
<gene>
    <name evidence="23" type="primary">mutM</name>
    <name evidence="23" type="ORF">ACFSKK_23805</name>
</gene>
<dbReference type="SUPFAM" id="SSF46946">
    <property type="entry name" value="S13-like H2TH domain"/>
    <property type="match status" value="1"/>
</dbReference>
<evidence type="ECO:0000256" key="19">
    <source>
        <dbReference type="ARBA" id="ARBA00044632"/>
    </source>
</evidence>
<comment type="cofactor">
    <cofactor evidence="2">
        <name>Zn(2+)</name>
        <dbReference type="ChEBI" id="CHEBI:29105"/>
    </cofactor>
</comment>
<dbReference type="Pfam" id="PF06827">
    <property type="entry name" value="zf-FPG_IleRS"/>
    <property type="match status" value="1"/>
</dbReference>
<dbReference type="GO" id="GO:0008534">
    <property type="term" value="F:oxidized purine nucleobase lesion DNA N-glycosylase activity"/>
    <property type="evidence" value="ECO:0007669"/>
    <property type="project" value="UniProtKB-EC"/>
</dbReference>
<evidence type="ECO:0000256" key="11">
    <source>
        <dbReference type="ARBA" id="ARBA00022801"/>
    </source>
</evidence>
<evidence type="ECO:0000256" key="1">
    <source>
        <dbReference type="ARBA" id="ARBA00001668"/>
    </source>
</evidence>
<evidence type="ECO:0000256" key="8">
    <source>
        <dbReference type="ARBA" id="ARBA00022723"/>
    </source>
</evidence>
<evidence type="ECO:0000256" key="4">
    <source>
        <dbReference type="ARBA" id="ARBA00011245"/>
    </source>
</evidence>
<evidence type="ECO:0000259" key="22">
    <source>
        <dbReference type="PROSITE" id="PS51068"/>
    </source>
</evidence>
<dbReference type="SUPFAM" id="SSF57716">
    <property type="entry name" value="Glucocorticoid receptor-like (DNA-binding domain)"/>
    <property type="match status" value="1"/>
</dbReference>
<dbReference type="RefSeq" id="WP_379053496.1">
    <property type="nucleotide sequence ID" value="NZ_JBHUIK010000008.1"/>
</dbReference>
<dbReference type="Gene3D" id="1.10.8.50">
    <property type="match status" value="1"/>
</dbReference>
<keyword evidence="11 23" id="KW-0378">Hydrolase</keyword>
<evidence type="ECO:0000256" key="10">
    <source>
        <dbReference type="ARBA" id="ARBA00022771"/>
    </source>
</evidence>
<comment type="catalytic activity">
    <reaction evidence="19">
        <text>2'-deoxyribonucleotide-(2'-deoxyribose 5'-phosphate)-2'-deoxyribonucleotide-DNA = a 3'-end 2'-deoxyribonucleotide-(2,3-dehydro-2,3-deoxyribose 5'-phosphate)-DNA + a 5'-end 5'-phospho-2'-deoxyribonucleoside-DNA + H(+)</text>
        <dbReference type="Rhea" id="RHEA:66592"/>
        <dbReference type="Rhea" id="RHEA-COMP:13180"/>
        <dbReference type="Rhea" id="RHEA-COMP:16897"/>
        <dbReference type="Rhea" id="RHEA-COMP:17067"/>
        <dbReference type="ChEBI" id="CHEBI:15378"/>
        <dbReference type="ChEBI" id="CHEBI:136412"/>
        <dbReference type="ChEBI" id="CHEBI:157695"/>
        <dbReference type="ChEBI" id="CHEBI:167181"/>
        <dbReference type="EC" id="4.2.99.18"/>
    </reaction>
</comment>
<evidence type="ECO:0000256" key="2">
    <source>
        <dbReference type="ARBA" id="ARBA00001947"/>
    </source>
</evidence>
<dbReference type="InterPro" id="IPR000214">
    <property type="entry name" value="Znf_DNA_glyclase/AP_lyase"/>
</dbReference>
<keyword evidence="24" id="KW-1185">Reference proteome</keyword>
<dbReference type="InterPro" id="IPR010663">
    <property type="entry name" value="Znf_FPG/IleRS"/>
</dbReference>
<dbReference type="Pfam" id="PF06831">
    <property type="entry name" value="H2TH"/>
    <property type="match status" value="1"/>
</dbReference>
<evidence type="ECO:0000256" key="5">
    <source>
        <dbReference type="ARBA" id="ARBA00012024"/>
    </source>
</evidence>
<comment type="subunit">
    <text evidence="4">Monomer.</text>
</comment>
<keyword evidence="9" id="KW-0227">DNA damage</keyword>
<protein>
    <recommendedName>
        <fullName evidence="7">Formamidopyrimidine-DNA glycosylase</fullName>
        <ecNumber evidence="5">3.2.2.23</ecNumber>
        <ecNumber evidence="6">4.2.99.18</ecNumber>
    </recommendedName>
    <alternativeName>
        <fullName evidence="18">DNA-(apurinic or apyrimidinic site) lyase MutM</fullName>
    </alternativeName>
</protein>
<dbReference type="EMBL" id="JBHUIK010000008">
    <property type="protein sequence ID" value="MFD2216706.1"/>
    <property type="molecule type" value="Genomic_DNA"/>
</dbReference>
<evidence type="ECO:0000259" key="21">
    <source>
        <dbReference type="PROSITE" id="PS51066"/>
    </source>
</evidence>
<keyword evidence="14" id="KW-0234">DNA repair</keyword>
<evidence type="ECO:0000256" key="12">
    <source>
        <dbReference type="ARBA" id="ARBA00022833"/>
    </source>
</evidence>
<dbReference type="SMART" id="SM01232">
    <property type="entry name" value="H2TH"/>
    <property type="match status" value="1"/>
</dbReference>
<keyword evidence="16" id="KW-0511">Multifunctional enzyme</keyword>
<dbReference type="SMART" id="SM00898">
    <property type="entry name" value="Fapy_DNA_glyco"/>
    <property type="match status" value="1"/>
</dbReference>
<comment type="catalytic activity">
    <reaction evidence="1">
        <text>Hydrolysis of DNA containing ring-opened 7-methylguanine residues, releasing 2,6-diamino-4-hydroxy-5-(N-methyl)formamidopyrimidine.</text>
        <dbReference type="EC" id="3.2.2.23"/>
    </reaction>
</comment>
<keyword evidence="12" id="KW-0862">Zinc</keyword>
<accession>A0ABW5C4G4</accession>
<evidence type="ECO:0000256" key="14">
    <source>
        <dbReference type="ARBA" id="ARBA00023204"/>
    </source>
</evidence>
<dbReference type="PANTHER" id="PTHR22993:SF9">
    <property type="entry name" value="FORMAMIDOPYRIMIDINE-DNA GLYCOSYLASE"/>
    <property type="match status" value="1"/>
</dbReference>
<feature type="domain" description="Formamidopyrimidine-DNA glycosylase catalytic" evidence="22">
    <location>
        <begin position="2"/>
        <end position="112"/>
    </location>
</feature>
<dbReference type="EC" id="3.2.2.23" evidence="5"/>